<name>A0A840TSD8_9BACT</name>
<comment type="caution">
    <text evidence="3">The sequence shown here is derived from an EMBL/GenBank/DDBJ whole genome shotgun (WGS) entry which is preliminary data.</text>
</comment>
<organism evidence="3 4">
    <name type="scientific">Rhabdobacter roseus</name>
    <dbReference type="NCBI Taxonomy" id="1655419"/>
    <lineage>
        <taxon>Bacteria</taxon>
        <taxon>Pseudomonadati</taxon>
        <taxon>Bacteroidota</taxon>
        <taxon>Cytophagia</taxon>
        <taxon>Cytophagales</taxon>
        <taxon>Cytophagaceae</taxon>
        <taxon>Rhabdobacter</taxon>
    </lineage>
</organism>
<dbReference type="InterPro" id="IPR001789">
    <property type="entry name" value="Sig_transdc_resp-reg_receiver"/>
</dbReference>
<dbReference type="SMART" id="SM00448">
    <property type="entry name" value="REC"/>
    <property type="match status" value="1"/>
</dbReference>
<feature type="modified residue" description="4-aspartylphosphate" evidence="1">
    <location>
        <position position="61"/>
    </location>
</feature>
<dbReference type="PROSITE" id="PS50110">
    <property type="entry name" value="RESPONSE_REGULATORY"/>
    <property type="match status" value="1"/>
</dbReference>
<reference evidence="3 4" key="1">
    <citation type="submission" date="2020-08" db="EMBL/GenBank/DDBJ databases">
        <title>Genomic Encyclopedia of Type Strains, Phase IV (KMG-IV): sequencing the most valuable type-strain genomes for metagenomic binning, comparative biology and taxonomic classification.</title>
        <authorList>
            <person name="Goeker M."/>
        </authorList>
    </citation>
    <scope>NUCLEOTIDE SEQUENCE [LARGE SCALE GENOMIC DNA]</scope>
    <source>
        <strain evidence="3 4">DSM 105074</strain>
    </source>
</reference>
<proteinExistence type="predicted"/>
<dbReference type="Gene3D" id="3.40.50.2300">
    <property type="match status" value="1"/>
</dbReference>
<dbReference type="AlphaFoldDB" id="A0A840TSD8"/>
<evidence type="ECO:0000256" key="1">
    <source>
        <dbReference type="PROSITE-ProRule" id="PRU00169"/>
    </source>
</evidence>
<dbReference type="PANTHER" id="PTHR44520">
    <property type="entry name" value="RESPONSE REGULATOR RCP1-RELATED"/>
    <property type="match status" value="1"/>
</dbReference>
<dbReference type="Proteomes" id="UP000557307">
    <property type="component" value="Unassembled WGS sequence"/>
</dbReference>
<feature type="domain" description="Response regulatory" evidence="2">
    <location>
        <begin position="7"/>
        <end position="128"/>
    </location>
</feature>
<dbReference type="InterPro" id="IPR052893">
    <property type="entry name" value="TCS_response_regulator"/>
</dbReference>
<evidence type="ECO:0000313" key="4">
    <source>
        <dbReference type="Proteomes" id="UP000557307"/>
    </source>
</evidence>
<protein>
    <submittedName>
        <fullName evidence="3">CheY-like chemotaxis protein</fullName>
    </submittedName>
</protein>
<dbReference type="Pfam" id="PF00072">
    <property type="entry name" value="Response_reg"/>
    <property type="match status" value="1"/>
</dbReference>
<sequence length="148" mass="16744">MAKSVHDLVLADDDADDCIFFREALEEIPVAVTLTTVKDGVELMELLTNRKEALPDLVFLDLNMPRKTGLECLTEIKANDALKKLPVIIYSTSMDREMVNLLYKKGAHYYIRKPGEFSKLKESIYTALALNIQQDPAQPAKEQFVIKV</sequence>
<dbReference type="PANTHER" id="PTHR44520:SF2">
    <property type="entry name" value="RESPONSE REGULATOR RCP1"/>
    <property type="match status" value="1"/>
</dbReference>
<evidence type="ECO:0000259" key="2">
    <source>
        <dbReference type="PROSITE" id="PS50110"/>
    </source>
</evidence>
<dbReference type="InterPro" id="IPR011006">
    <property type="entry name" value="CheY-like_superfamily"/>
</dbReference>
<keyword evidence="4" id="KW-1185">Reference proteome</keyword>
<gene>
    <name evidence="3" type="ORF">HNQ92_005449</name>
</gene>
<dbReference type="GO" id="GO:0000160">
    <property type="term" value="P:phosphorelay signal transduction system"/>
    <property type="evidence" value="ECO:0007669"/>
    <property type="project" value="InterPro"/>
</dbReference>
<dbReference type="RefSeq" id="WP_184179225.1">
    <property type="nucleotide sequence ID" value="NZ_JACHGF010000015.1"/>
</dbReference>
<evidence type="ECO:0000313" key="3">
    <source>
        <dbReference type="EMBL" id="MBB5287286.1"/>
    </source>
</evidence>
<keyword evidence="1" id="KW-0597">Phosphoprotein</keyword>
<dbReference type="SUPFAM" id="SSF52172">
    <property type="entry name" value="CheY-like"/>
    <property type="match status" value="1"/>
</dbReference>
<accession>A0A840TSD8</accession>
<dbReference type="EMBL" id="JACHGF010000015">
    <property type="protein sequence ID" value="MBB5287286.1"/>
    <property type="molecule type" value="Genomic_DNA"/>
</dbReference>